<evidence type="ECO:0000256" key="5">
    <source>
        <dbReference type="ARBA" id="ARBA00022605"/>
    </source>
</evidence>
<dbReference type="EMBL" id="VUNS01000038">
    <property type="protein sequence ID" value="MST99486.1"/>
    <property type="molecule type" value="Genomic_DNA"/>
</dbReference>
<dbReference type="CDD" id="cd00405">
    <property type="entry name" value="PRAI"/>
    <property type="match status" value="1"/>
</dbReference>
<name>A0A844G7Z1_9BACT</name>
<evidence type="ECO:0000256" key="9">
    <source>
        <dbReference type="HAMAP-Rule" id="MF_00135"/>
    </source>
</evidence>
<sequence>MSDRGNADARRTAGGKAVRTPVKVKICGLTRREDVESAVEAGADYLGFVLVPESKRYVPPERWRNLTEGVPERVKCVAVVADPAREEVAEMWNIFDIIQFHGSETPELARGNNCWKALHLEHGFERMKQFDVEHFVIDAAAGGSGRRCDWNLAAAAAKEHEILLAGGLTPENVAEAVRRVGPWGVDVSGGVESSPGIKSKEKLLKFIKEAKQ</sequence>
<comment type="catalytic activity">
    <reaction evidence="1 9">
        <text>N-(5-phospho-beta-D-ribosyl)anthranilate = 1-(2-carboxyphenylamino)-1-deoxy-D-ribulose 5-phosphate</text>
        <dbReference type="Rhea" id="RHEA:21540"/>
        <dbReference type="ChEBI" id="CHEBI:18277"/>
        <dbReference type="ChEBI" id="CHEBI:58613"/>
        <dbReference type="EC" id="5.3.1.24"/>
    </reaction>
</comment>
<evidence type="ECO:0000313" key="12">
    <source>
        <dbReference type="Proteomes" id="UP000435649"/>
    </source>
</evidence>
<dbReference type="GO" id="GO:0000162">
    <property type="term" value="P:L-tryptophan biosynthetic process"/>
    <property type="evidence" value="ECO:0007669"/>
    <property type="project" value="UniProtKB-UniRule"/>
</dbReference>
<dbReference type="InterPro" id="IPR013785">
    <property type="entry name" value="Aldolase_TIM"/>
</dbReference>
<evidence type="ECO:0000256" key="8">
    <source>
        <dbReference type="ARBA" id="ARBA00023235"/>
    </source>
</evidence>
<dbReference type="HAMAP" id="MF_00135">
    <property type="entry name" value="PRAI"/>
    <property type="match status" value="1"/>
</dbReference>
<dbReference type="PANTHER" id="PTHR42894:SF1">
    <property type="entry name" value="N-(5'-PHOSPHORIBOSYL)ANTHRANILATE ISOMERASE"/>
    <property type="match status" value="1"/>
</dbReference>
<evidence type="ECO:0000256" key="4">
    <source>
        <dbReference type="ARBA" id="ARBA00022272"/>
    </source>
</evidence>
<gene>
    <name evidence="9" type="primary">trpF</name>
    <name evidence="11" type="ORF">FYJ85_20880</name>
</gene>
<reference evidence="11 12" key="1">
    <citation type="submission" date="2019-08" db="EMBL/GenBank/DDBJ databases">
        <title>In-depth cultivation of the pig gut microbiome towards novel bacterial diversity and tailored functional studies.</title>
        <authorList>
            <person name="Wylensek D."/>
            <person name="Hitch T.C.A."/>
            <person name="Clavel T."/>
        </authorList>
    </citation>
    <scope>NUCLEOTIDE SEQUENCE [LARGE SCALE GENOMIC DNA]</scope>
    <source>
        <strain evidence="11 12">BBE-744-WT-12</strain>
    </source>
</reference>
<dbReference type="InterPro" id="IPR044643">
    <property type="entry name" value="TrpF_fam"/>
</dbReference>
<dbReference type="InterPro" id="IPR011060">
    <property type="entry name" value="RibuloseP-bd_barrel"/>
</dbReference>
<feature type="domain" description="N-(5'phosphoribosyl) anthranilate isomerase (PRAI)" evidence="10">
    <location>
        <begin position="24"/>
        <end position="208"/>
    </location>
</feature>
<dbReference type="Pfam" id="PF00697">
    <property type="entry name" value="PRAI"/>
    <property type="match status" value="1"/>
</dbReference>
<comment type="caution">
    <text evidence="11">The sequence shown here is derived from an EMBL/GenBank/DDBJ whole genome shotgun (WGS) entry which is preliminary data.</text>
</comment>
<evidence type="ECO:0000256" key="2">
    <source>
        <dbReference type="ARBA" id="ARBA00004664"/>
    </source>
</evidence>
<organism evidence="11 12">
    <name type="scientific">Victivallis lenta</name>
    <dbReference type="NCBI Taxonomy" id="2606640"/>
    <lineage>
        <taxon>Bacteria</taxon>
        <taxon>Pseudomonadati</taxon>
        <taxon>Lentisphaerota</taxon>
        <taxon>Lentisphaeria</taxon>
        <taxon>Victivallales</taxon>
        <taxon>Victivallaceae</taxon>
        <taxon>Victivallis</taxon>
    </lineage>
</organism>
<protein>
    <recommendedName>
        <fullName evidence="4 9">N-(5'-phosphoribosyl)anthranilate isomerase</fullName>
        <shortName evidence="9">PRAI</shortName>
        <ecNumber evidence="3 9">5.3.1.24</ecNumber>
    </recommendedName>
</protein>
<keyword evidence="12" id="KW-1185">Reference proteome</keyword>
<comment type="similarity">
    <text evidence="9">Belongs to the TrpF family.</text>
</comment>
<dbReference type="AlphaFoldDB" id="A0A844G7Z1"/>
<dbReference type="PANTHER" id="PTHR42894">
    <property type="entry name" value="N-(5'-PHOSPHORIBOSYL)ANTHRANILATE ISOMERASE"/>
    <property type="match status" value="1"/>
</dbReference>
<comment type="pathway">
    <text evidence="2 9">Amino-acid biosynthesis; L-tryptophan biosynthesis; L-tryptophan from chorismate: step 3/5.</text>
</comment>
<evidence type="ECO:0000259" key="10">
    <source>
        <dbReference type="Pfam" id="PF00697"/>
    </source>
</evidence>
<evidence type="ECO:0000256" key="6">
    <source>
        <dbReference type="ARBA" id="ARBA00022822"/>
    </source>
</evidence>
<proteinExistence type="inferred from homology"/>
<evidence type="ECO:0000313" key="11">
    <source>
        <dbReference type="EMBL" id="MST99486.1"/>
    </source>
</evidence>
<keyword evidence="6 9" id="KW-0822">Tryptophan biosynthesis</keyword>
<dbReference type="GO" id="GO:0004640">
    <property type="term" value="F:phosphoribosylanthranilate isomerase activity"/>
    <property type="evidence" value="ECO:0007669"/>
    <property type="project" value="UniProtKB-UniRule"/>
</dbReference>
<dbReference type="Gene3D" id="3.20.20.70">
    <property type="entry name" value="Aldolase class I"/>
    <property type="match status" value="1"/>
</dbReference>
<accession>A0A844G7Z1</accession>
<dbReference type="InterPro" id="IPR001240">
    <property type="entry name" value="PRAI_dom"/>
</dbReference>
<keyword evidence="7 9" id="KW-0057">Aromatic amino acid biosynthesis</keyword>
<keyword evidence="5 9" id="KW-0028">Amino-acid biosynthesis</keyword>
<evidence type="ECO:0000256" key="1">
    <source>
        <dbReference type="ARBA" id="ARBA00001164"/>
    </source>
</evidence>
<dbReference type="SUPFAM" id="SSF51366">
    <property type="entry name" value="Ribulose-phoshate binding barrel"/>
    <property type="match status" value="1"/>
</dbReference>
<dbReference type="Proteomes" id="UP000435649">
    <property type="component" value="Unassembled WGS sequence"/>
</dbReference>
<keyword evidence="8 9" id="KW-0413">Isomerase</keyword>
<dbReference type="UniPathway" id="UPA00035">
    <property type="reaction ID" value="UER00042"/>
</dbReference>
<evidence type="ECO:0000256" key="7">
    <source>
        <dbReference type="ARBA" id="ARBA00023141"/>
    </source>
</evidence>
<evidence type="ECO:0000256" key="3">
    <source>
        <dbReference type="ARBA" id="ARBA00012572"/>
    </source>
</evidence>
<dbReference type="EC" id="5.3.1.24" evidence="3 9"/>